<dbReference type="SUPFAM" id="SSF53474">
    <property type="entry name" value="alpha/beta-Hydrolases"/>
    <property type="match status" value="1"/>
</dbReference>
<gene>
    <name evidence="1" type="ORF">COY87_00860</name>
</gene>
<reference evidence="2" key="1">
    <citation type="submission" date="2017-09" db="EMBL/GenBank/DDBJ databases">
        <title>Depth-based differentiation of microbial function through sediment-hosted aquifers and enrichment of novel symbionts in the deep terrestrial subsurface.</title>
        <authorList>
            <person name="Probst A.J."/>
            <person name="Ladd B."/>
            <person name="Jarett J.K."/>
            <person name="Geller-Mcgrath D.E."/>
            <person name="Sieber C.M.K."/>
            <person name="Emerson J.B."/>
            <person name="Anantharaman K."/>
            <person name="Thomas B.C."/>
            <person name="Malmstrom R."/>
            <person name="Stieglmeier M."/>
            <person name="Klingl A."/>
            <person name="Woyke T."/>
            <person name="Ryan C.M."/>
            <person name="Banfield J.F."/>
        </authorList>
    </citation>
    <scope>NUCLEOTIDE SEQUENCE [LARGE SCALE GENOMIC DNA]</scope>
</reference>
<dbReference type="EMBL" id="PFLI01000027">
    <property type="protein sequence ID" value="PIY72463.1"/>
    <property type="molecule type" value="Genomic_DNA"/>
</dbReference>
<accession>A0A2M7QJE8</accession>
<organism evidence="1 2">
    <name type="scientific">Candidatus Roizmanbacteria bacterium CG_4_10_14_0_8_um_filter_33_9</name>
    <dbReference type="NCBI Taxonomy" id="1974826"/>
    <lineage>
        <taxon>Bacteria</taxon>
        <taxon>Candidatus Roizmaniibacteriota</taxon>
    </lineage>
</organism>
<evidence type="ECO:0000313" key="1">
    <source>
        <dbReference type="EMBL" id="PIY72463.1"/>
    </source>
</evidence>
<comment type="caution">
    <text evidence="1">The sequence shown here is derived from an EMBL/GenBank/DDBJ whole genome shotgun (WGS) entry which is preliminary data.</text>
</comment>
<dbReference type="Proteomes" id="UP000229401">
    <property type="component" value="Unassembled WGS sequence"/>
</dbReference>
<dbReference type="GO" id="GO:0016787">
    <property type="term" value="F:hydrolase activity"/>
    <property type="evidence" value="ECO:0007669"/>
    <property type="project" value="InterPro"/>
</dbReference>
<sequence length="401" mass="47833">MKRLIWYNRGMKFIILHGSFGSPEGGWFPELKEKLILLKQDVVSLQFPIDNWSELTEQRDKYSKNIQTLSNWLNFFEQKILPRIKPDDKICVVAHSLGPLFFLHALSQFDIKLDSAIFISPFFDVPFSEKNWQIDYVNKSFYFQNFNFKLLRERMPISYVLYSDNDPYVPKEGSILFGEKLQSSTILVRKAGHMNSEVDLIEFPLVYELCKTRLDLSWYQKFTDHRKEIFAIDYINRNTEEVIYLKPKEVEQEGVFKFRNLKHSGFCTLFTKIKLWNTQSKYMEENRNAAKRINNMIRVMLIYKENDLKKQVVLDQIKKDLNAGIQVYICQYKDVKSKMKEYDFGLWDEEYLCVVHDDEVKLSSRKKDITEAKKWKAIVMKHAVKINNYADIEQYQKKIKE</sequence>
<name>A0A2M7QJE8_9BACT</name>
<dbReference type="AlphaFoldDB" id="A0A2M7QJE8"/>
<dbReference type="InterPro" id="IPR029058">
    <property type="entry name" value="AB_hydrolase_fold"/>
</dbReference>
<proteinExistence type="predicted"/>
<dbReference type="InterPro" id="IPR010662">
    <property type="entry name" value="RBBP9/YdeN"/>
</dbReference>
<evidence type="ECO:0000313" key="2">
    <source>
        <dbReference type="Proteomes" id="UP000229401"/>
    </source>
</evidence>
<evidence type="ECO:0008006" key="3">
    <source>
        <dbReference type="Google" id="ProtNLM"/>
    </source>
</evidence>
<dbReference type="Gene3D" id="3.40.50.1820">
    <property type="entry name" value="alpha/beta hydrolase"/>
    <property type="match status" value="1"/>
</dbReference>
<dbReference type="Pfam" id="PF06821">
    <property type="entry name" value="Ser_hydrolase"/>
    <property type="match status" value="1"/>
</dbReference>
<protein>
    <recommendedName>
        <fullName evidence="3">AB hydrolase-1 domain-containing protein</fullName>
    </recommendedName>
</protein>